<dbReference type="AlphaFoldDB" id="A0A8H4EKC7"/>
<comment type="caution">
    <text evidence="3">The sequence shown here is derived from an EMBL/GenBank/DDBJ whole genome shotgun (WGS) entry which is preliminary data.</text>
</comment>
<evidence type="ECO:0000313" key="4">
    <source>
        <dbReference type="Proteomes" id="UP000439903"/>
    </source>
</evidence>
<gene>
    <name evidence="2" type="ORF">F8M41_019517</name>
    <name evidence="3" type="ORF">F8M41_019518</name>
</gene>
<evidence type="ECO:0000313" key="3">
    <source>
        <dbReference type="EMBL" id="KAF0504541.1"/>
    </source>
</evidence>
<name>A0A8H4EKC7_GIGMA</name>
<dbReference type="OrthoDB" id="2472520at2759"/>
<evidence type="ECO:0000313" key="2">
    <source>
        <dbReference type="EMBL" id="KAF0504540.1"/>
    </source>
</evidence>
<accession>A0A8H4EKC7</accession>
<evidence type="ECO:0000256" key="1">
    <source>
        <dbReference type="SAM" id="MobiDB-lite"/>
    </source>
</evidence>
<organism evidence="3 4">
    <name type="scientific">Gigaspora margarita</name>
    <dbReference type="NCBI Taxonomy" id="4874"/>
    <lineage>
        <taxon>Eukaryota</taxon>
        <taxon>Fungi</taxon>
        <taxon>Fungi incertae sedis</taxon>
        <taxon>Mucoromycota</taxon>
        <taxon>Glomeromycotina</taxon>
        <taxon>Glomeromycetes</taxon>
        <taxon>Diversisporales</taxon>
        <taxon>Gigasporaceae</taxon>
        <taxon>Gigaspora</taxon>
    </lineage>
</organism>
<keyword evidence="4" id="KW-1185">Reference proteome</keyword>
<dbReference type="EMBL" id="WTPW01000506">
    <property type="protein sequence ID" value="KAF0504541.1"/>
    <property type="molecule type" value="Genomic_DNA"/>
</dbReference>
<dbReference type="EMBL" id="WTPW01000506">
    <property type="protein sequence ID" value="KAF0504540.1"/>
    <property type="molecule type" value="Genomic_DNA"/>
</dbReference>
<sequence length="70" mass="7761">MHLLWIYFYKTRKTSQALKNQCNIPITRTQVSKQVLPPTSKSSSNSITQLSPSQNEVQEGDQEAGPGPAT</sequence>
<dbReference type="Proteomes" id="UP000439903">
    <property type="component" value="Unassembled WGS sequence"/>
</dbReference>
<proteinExistence type="predicted"/>
<feature type="compositionally biased region" description="Polar residues" evidence="1">
    <location>
        <begin position="28"/>
        <end position="57"/>
    </location>
</feature>
<feature type="region of interest" description="Disordered" evidence="1">
    <location>
        <begin position="28"/>
        <end position="70"/>
    </location>
</feature>
<protein>
    <submittedName>
        <fullName evidence="3">Uncharacterized protein</fullName>
    </submittedName>
</protein>
<reference evidence="3 4" key="1">
    <citation type="journal article" date="2019" name="Environ. Microbiol.">
        <title>At the nexus of three kingdoms: the genome of the mycorrhizal fungus Gigaspora margarita provides insights into plant, endobacterial and fungal interactions.</title>
        <authorList>
            <person name="Venice F."/>
            <person name="Ghignone S."/>
            <person name="Salvioli di Fossalunga A."/>
            <person name="Amselem J."/>
            <person name="Novero M."/>
            <person name="Xianan X."/>
            <person name="Sedzielewska Toro K."/>
            <person name="Morin E."/>
            <person name="Lipzen A."/>
            <person name="Grigoriev I.V."/>
            <person name="Henrissat B."/>
            <person name="Martin F.M."/>
            <person name="Bonfante P."/>
        </authorList>
    </citation>
    <scope>NUCLEOTIDE SEQUENCE [LARGE SCALE GENOMIC DNA]</scope>
    <source>
        <strain evidence="3 4">BEG34</strain>
    </source>
</reference>